<dbReference type="PANTHER" id="PTHR37314">
    <property type="entry name" value="SLR0142 PROTEIN"/>
    <property type="match status" value="1"/>
</dbReference>
<dbReference type="OrthoDB" id="5290787at2"/>
<name>A0A2K9NPI2_BACTC</name>
<gene>
    <name evidence="1" type="ORF">C0V70_04765</name>
</gene>
<dbReference type="Pfam" id="PF06912">
    <property type="entry name" value="DUF1275"/>
    <property type="match status" value="1"/>
</dbReference>
<keyword evidence="2" id="KW-1185">Reference proteome</keyword>
<evidence type="ECO:0000313" key="1">
    <source>
        <dbReference type="EMBL" id="AUN97430.1"/>
    </source>
</evidence>
<dbReference type="InterPro" id="IPR010699">
    <property type="entry name" value="DUF1275"/>
</dbReference>
<reference evidence="1 2" key="1">
    <citation type="submission" date="2018-01" db="EMBL/GenBank/DDBJ databases">
        <title>Complete genome sequence of Bacteriovorax stolpii DSM12778.</title>
        <authorList>
            <person name="Tang B."/>
            <person name="Chang J."/>
        </authorList>
    </citation>
    <scope>NUCLEOTIDE SEQUENCE [LARGE SCALE GENOMIC DNA]</scope>
    <source>
        <strain evidence="1 2">DSM 12778</strain>
    </source>
</reference>
<dbReference type="Proteomes" id="UP000235584">
    <property type="component" value="Chromosome"/>
</dbReference>
<dbReference type="RefSeq" id="WP_102242725.1">
    <property type="nucleotide sequence ID" value="NZ_CP025704.1"/>
</dbReference>
<sequence>MIYGNESISHYSRSNVSIWMTMAFQAGVLNIGGFMACHRFVSHVTGFATFFGYELNKEDSSHAIGMLIVPLFFLLGAMLSGVLVDIRLKQHKKPKYYIAFGVIFFLILIVLLGGVSGKLGVFGESVYSLGDYLLLVLLCFICGVQNGTITTVSKSVVRTTHLTGITTDLGIGLVRLINYKKIEGPLDNEKKATMMRVGIIFFFGLGSVVGGYAFNHLEYLGFIIPALTSGVLFLMMLYFQLFKRA</sequence>
<evidence type="ECO:0000313" key="2">
    <source>
        <dbReference type="Proteomes" id="UP000235584"/>
    </source>
</evidence>
<protein>
    <submittedName>
        <fullName evidence="1">DUF1275 domain-containing protein</fullName>
    </submittedName>
</protein>
<proteinExistence type="predicted"/>
<organism evidence="1 2">
    <name type="scientific">Bacteriovorax stolpii</name>
    <name type="common">Bdellovibrio stolpii</name>
    <dbReference type="NCBI Taxonomy" id="960"/>
    <lineage>
        <taxon>Bacteria</taxon>
        <taxon>Pseudomonadati</taxon>
        <taxon>Bdellovibrionota</taxon>
        <taxon>Bacteriovoracia</taxon>
        <taxon>Bacteriovoracales</taxon>
        <taxon>Bacteriovoracaceae</taxon>
        <taxon>Bacteriovorax</taxon>
    </lineage>
</organism>
<dbReference type="PANTHER" id="PTHR37314:SF4">
    <property type="entry name" value="UPF0700 TRANSMEMBRANE PROTEIN YOAK"/>
    <property type="match status" value="1"/>
</dbReference>
<dbReference type="EMBL" id="CP025704">
    <property type="protein sequence ID" value="AUN97430.1"/>
    <property type="molecule type" value="Genomic_DNA"/>
</dbReference>
<dbReference type="AlphaFoldDB" id="A0A2K9NPI2"/>
<dbReference type="KEGG" id="bsto:C0V70_04765"/>
<accession>A0A2K9NPI2</accession>